<evidence type="ECO:0000313" key="2">
    <source>
        <dbReference type="Proteomes" id="UP001501565"/>
    </source>
</evidence>
<dbReference type="EMBL" id="BAABBN010000004">
    <property type="protein sequence ID" value="GAA3918632.1"/>
    <property type="molecule type" value="Genomic_DNA"/>
</dbReference>
<evidence type="ECO:0000313" key="1">
    <source>
        <dbReference type="EMBL" id="GAA3918632.1"/>
    </source>
</evidence>
<proteinExistence type="predicted"/>
<dbReference type="RefSeq" id="WP_344796562.1">
    <property type="nucleotide sequence ID" value="NZ_BAABBN010000004.1"/>
</dbReference>
<reference evidence="2" key="1">
    <citation type="journal article" date="2019" name="Int. J. Syst. Evol. Microbiol.">
        <title>The Global Catalogue of Microorganisms (GCM) 10K type strain sequencing project: providing services to taxonomists for standard genome sequencing and annotation.</title>
        <authorList>
            <consortium name="The Broad Institute Genomics Platform"/>
            <consortium name="The Broad Institute Genome Sequencing Center for Infectious Disease"/>
            <person name="Wu L."/>
            <person name="Ma J."/>
        </authorList>
    </citation>
    <scope>NUCLEOTIDE SEQUENCE [LARGE SCALE GENOMIC DNA]</scope>
    <source>
        <strain evidence="2">JCM 17551</strain>
    </source>
</reference>
<comment type="caution">
    <text evidence="1">The sequence shown here is derived from an EMBL/GenBank/DDBJ whole genome shotgun (WGS) entry which is preliminary data.</text>
</comment>
<organism evidence="1 2">
    <name type="scientific">Litoribacillus peritrichatus</name>
    <dbReference type="NCBI Taxonomy" id="718191"/>
    <lineage>
        <taxon>Bacteria</taxon>
        <taxon>Pseudomonadati</taxon>
        <taxon>Pseudomonadota</taxon>
        <taxon>Gammaproteobacteria</taxon>
        <taxon>Oceanospirillales</taxon>
        <taxon>Oceanospirillaceae</taxon>
        <taxon>Litoribacillus</taxon>
    </lineage>
</organism>
<sequence length="376" mass="42314">MLDRESLQEHCEALLQQRLFLQQMKLTKLSQLKKHDGRVVDSLRLLKRFLPLKKPSVSLSLVFASSDEWLHIASENEESIDQDFLIYLAELSVALSVNSGKKLVDALILSDSISATRVGFELALRCNVEVSQDVYYQLDAEHLHNYLMFLGKSAKVGQLSFLNDLISNLNVEHTLKNTARLSRLLLGYDENASNLVVQLIEHDQLTDESLAVLLAFITENEFQSLIKDLSNRSDIETSLVISALTHSASPQYIPFLAEFLSSESMRESVLEGFAVQLGDDQSALLPYELFHPLREVAWSSVDSEQLEKDILAWFHSASNSWPSKMLAGEERSLLNIENTWLTGNSIQRKHASFCLATENPHTPLRSEISLWGGISA</sequence>
<name>A0ABP7M9X8_9GAMM</name>
<accession>A0ABP7M9X8</accession>
<protein>
    <submittedName>
        <fullName evidence="1">Uncharacterized protein</fullName>
    </submittedName>
</protein>
<keyword evidence="2" id="KW-1185">Reference proteome</keyword>
<gene>
    <name evidence="1" type="ORF">GCM10022277_12380</name>
</gene>
<dbReference type="Proteomes" id="UP001501565">
    <property type="component" value="Unassembled WGS sequence"/>
</dbReference>